<proteinExistence type="predicted"/>
<dbReference type="EMBL" id="WTYI01000001">
    <property type="protein sequence ID" value="MXO96778.1"/>
    <property type="molecule type" value="Genomic_DNA"/>
</dbReference>
<dbReference type="Proteomes" id="UP000432727">
    <property type="component" value="Unassembled WGS sequence"/>
</dbReference>
<evidence type="ECO:0008006" key="5">
    <source>
        <dbReference type="Google" id="ProtNLM"/>
    </source>
</evidence>
<evidence type="ECO:0000256" key="2">
    <source>
        <dbReference type="SAM" id="SignalP"/>
    </source>
</evidence>
<sequence>MGTQRNSKGKDRFAPVVLAAAVCALALPGAGLAVVSSAPEAAPETMEFLPFTPAGVDPELAARVAAVIGEDALRFTPATKPRLASQRTVNFAVRVDKDIAASISGRAPGDKLASANPIESVLPVTPTRYNLGVARGYQSFAQPTRSAAAVPSGIRDIAMPDLSSYRENTDRDEPSRFQSRIELGQNDRAGSSPLTIEGSGSQQLDLGGSYSLSRNLDVTAGVRLKQERDRLAPLTNGVEDDQAVYVGTQIRF</sequence>
<feature type="region of interest" description="Disordered" evidence="1">
    <location>
        <begin position="182"/>
        <end position="203"/>
    </location>
</feature>
<dbReference type="OrthoDB" id="8479273at2"/>
<comment type="caution">
    <text evidence="3">The sequence shown here is derived from an EMBL/GenBank/DDBJ whole genome shotgun (WGS) entry which is preliminary data.</text>
</comment>
<protein>
    <recommendedName>
        <fullName evidence="5">Porin</fullName>
    </recommendedName>
</protein>
<dbReference type="RefSeq" id="WP_160595822.1">
    <property type="nucleotide sequence ID" value="NZ_WTYI01000001.1"/>
</dbReference>
<evidence type="ECO:0000313" key="3">
    <source>
        <dbReference type="EMBL" id="MXO96778.1"/>
    </source>
</evidence>
<dbReference type="AlphaFoldDB" id="A0A6I4TQ96"/>
<organism evidence="3 4">
    <name type="scientific">Qipengyuania aquimaris</name>
    <dbReference type="NCBI Taxonomy" id="255984"/>
    <lineage>
        <taxon>Bacteria</taxon>
        <taxon>Pseudomonadati</taxon>
        <taxon>Pseudomonadota</taxon>
        <taxon>Alphaproteobacteria</taxon>
        <taxon>Sphingomonadales</taxon>
        <taxon>Erythrobacteraceae</taxon>
        <taxon>Qipengyuania</taxon>
    </lineage>
</organism>
<feature type="chain" id="PRO_5026224235" description="Porin" evidence="2">
    <location>
        <begin position="34"/>
        <end position="252"/>
    </location>
</feature>
<feature type="signal peptide" evidence="2">
    <location>
        <begin position="1"/>
        <end position="33"/>
    </location>
</feature>
<name>A0A6I4TQ96_9SPHN</name>
<gene>
    <name evidence="3" type="ORF">GRI34_10165</name>
</gene>
<accession>A0A6I4TQ96</accession>
<evidence type="ECO:0000313" key="4">
    <source>
        <dbReference type="Proteomes" id="UP000432727"/>
    </source>
</evidence>
<reference evidence="3 4" key="1">
    <citation type="submission" date="2019-12" db="EMBL/GenBank/DDBJ databases">
        <title>Genomic-based taxomic classification of the family Erythrobacteraceae.</title>
        <authorList>
            <person name="Xu L."/>
        </authorList>
    </citation>
    <scope>NUCLEOTIDE SEQUENCE [LARGE SCALE GENOMIC DNA]</scope>
    <source>
        <strain evidence="3 4">JCM 12189</strain>
    </source>
</reference>
<keyword evidence="4" id="KW-1185">Reference proteome</keyword>
<keyword evidence="2" id="KW-0732">Signal</keyword>
<evidence type="ECO:0000256" key="1">
    <source>
        <dbReference type="SAM" id="MobiDB-lite"/>
    </source>
</evidence>